<dbReference type="Gene3D" id="1.10.287.70">
    <property type="match status" value="1"/>
</dbReference>
<dbReference type="Proteomes" id="UP000075886">
    <property type="component" value="Unassembled WGS sequence"/>
</dbReference>
<sequence length="228" mass="25325">MAENIPLFRNASINVYIRYTKQGFEERSYRILLLISLPVSLMGVVLCLSLHLAVRVTNWRKANKFPPPTLTAADSFVWLVGVIAQQGSSVRPTSTSGMIIILVALCFSTVIYCTYLTKIAAQLSVDVETHSNLETLLAEKQYRIGFVGNNISNQTSIRLPYDPNMYEVMRRMQHDTSLYAFSYEEGLRRVLTSKYAMIGDAGSLPGGLFGAIAKPSETVFGSILPSQE</sequence>
<evidence type="ECO:0000313" key="5">
    <source>
        <dbReference type="Proteomes" id="UP000075886"/>
    </source>
</evidence>
<dbReference type="EnsemblMetazoa" id="AFAF015124-RA">
    <property type="protein sequence ID" value="AFAF015124-PA"/>
    <property type="gene ID" value="AFAF015124"/>
</dbReference>
<comment type="similarity">
    <text evidence="1">Belongs to the glutamate-gated ion channel (TC 1.A.10.1) family.</text>
</comment>
<keyword evidence="2" id="KW-0812">Transmembrane</keyword>
<evidence type="ECO:0000256" key="1">
    <source>
        <dbReference type="ARBA" id="ARBA00008685"/>
    </source>
</evidence>
<protein>
    <recommendedName>
        <fullName evidence="3">Ionotropic glutamate receptor C-terminal domain-containing protein</fullName>
    </recommendedName>
</protein>
<dbReference type="Pfam" id="PF00060">
    <property type="entry name" value="Lig_chan"/>
    <property type="match status" value="1"/>
</dbReference>
<proteinExistence type="inferred from homology"/>
<keyword evidence="2" id="KW-1133">Transmembrane helix</keyword>
<evidence type="ECO:0000256" key="2">
    <source>
        <dbReference type="SAM" id="Phobius"/>
    </source>
</evidence>
<reference evidence="4" key="2">
    <citation type="submission" date="2020-05" db="UniProtKB">
        <authorList>
            <consortium name="EnsemblMetazoa"/>
        </authorList>
    </citation>
    <scope>IDENTIFICATION</scope>
    <source>
        <strain evidence="4">FAR1</strain>
    </source>
</reference>
<feature type="domain" description="Ionotropic glutamate receptor C-terminal" evidence="3">
    <location>
        <begin position="39"/>
        <end position="136"/>
    </location>
</feature>
<dbReference type="GO" id="GO:0016020">
    <property type="term" value="C:membrane"/>
    <property type="evidence" value="ECO:0007669"/>
    <property type="project" value="InterPro"/>
</dbReference>
<evidence type="ECO:0000259" key="3">
    <source>
        <dbReference type="Pfam" id="PF00060"/>
    </source>
</evidence>
<dbReference type="EMBL" id="AXCN02000286">
    <property type="status" value="NOT_ANNOTATED_CDS"/>
    <property type="molecule type" value="Genomic_DNA"/>
</dbReference>
<dbReference type="STRING" id="69004.A0A182QQZ8"/>
<organism evidence="4 5">
    <name type="scientific">Anopheles farauti</name>
    <dbReference type="NCBI Taxonomy" id="69004"/>
    <lineage>
        <taxon>Eukaryota</taxon>
        <taxon>Metazoa</taxon>
        <taxon>Ecdysozoa</taxon>
        <taxon>Arthropoda</taxon>
        <taxon>Hexapoda</taxon>
        <taxon>Insecta</taxon>
        <taxon>Pterygota</taxon>
        <taxon>Neoptera</taxon>
        <taxon>Endopterygota</taxon>
        <taxon>Diptera</taxon>
        <taxon>Nematocera</taxon>
        <taxon>Culicoidea</taxon>
        <taxon>Culicidae</taxon>
        <taxon>Anophelinae</taxon>
        <taxon>Anopheles</taxon>
    </lineage>
</organism>
<keyword evidence="5" id="KW-1185">Reference proteome</keyword>
<dbReference type="VEuPathDB" id="VectorBase:AFAF015124"/>
<dbReference type="InterPro" id="IPR001320">
    <property type="entry name" value="Iontro_rcpt_C"/>
</dbReference>
<evidence type="ECO:0000313" key="4">
    <source>
        <dbReference type="EnsemblMetazoa" id="AFAF015124-PA"/>
    </source>
</evidence>
<dbReference type="GO" id="GO:0015276">
    <property type="term" value="F:ligand-gated monoatomic ion channel activity"/>
    <property type="evidence" value="ECO:0007669"/>
    <property type="project" value="InterPro"/>
</dbReference>
<keyword evidence="2" id="KW-0472">Membrane</keyword>
<name>A0A182QQZ8_9DIPT</name>
<dbReference type="AlphaFoldDB" id="A0A182QQZ8"/>
<reference evidence="5" key="1">
    <citation type="submission" date="2014-01" db="EMBL/GenBank/DDBJ databases">
        <title>The Genome Sequence of Anopheles farauti FAR1 (V2).</title>
        <authorList>
            <consortium name="The Broad Institute Genomics Platform"/>
            <person name="Neafsey D.E."/>
            <person name="Besansky N."/>
            <person name="Howell P."/>
            <person name="Walton C."/>
            <person name="Young S.K."/>
            <person name="Zeng Q."/>
            <person name="Gargeya S."/>
            <person name="Fitzgerald M."/>
            <person name="Haas B."/>
            <person name="Abouelleil A."/>
            <person name="Allen A.W."/>
            <person name="Alvarado L."/>
            <person name="Arachchi H.M."/>
            <person name="Berlin A.M."/>
            <person name="Chapman S.B."/>
            <person name="Gainer-Dewar J."/>
            <person name="Goldberg J."/>
            <person name="Griggs A."/>
            <person name="Gujja S."/>
            <person name="Hansen M."/>
            <person name="Howarth C."/>
            <person name="Imamovic A."/>
            <person name="Ireland A."/>
            <person name="Larimer J."/>
            <person name="McCowan C."/>
            <person name="Murphy C."/>
            <person name="Pearson M."/>
            <person name="Poon T.W."/>
            <person name="Priest M."/>
            <person name="Roberts A."/>
            <person name="Saif S."/>
            <person name="Shea T."/>
            <person name="Sisk P."/>
            <person name="Sykes S."/>
            <person name="Wortman J."/>
            <person name="Nusbaum C."/>
            <person name="Birren B."/>
        </authorList>
    </citation>
    <scope>NUCLEOTIDE SEQUENCE [LARGE SCALE GENOMIC DNA]</scope>
    <source>
        <strain evidence="5">FAR1</strain>
    </source>
</reference>
<feature type="transmembrane region" description="Helical" evidence="2">
    <location>
        <begin position="31"/>
        <end position="53"/>
    </location>
</feature>
<accession>A0A182QQZ8</accession>
<feature type="transmembrane region" description="Helical" evidence="2">
    <location>
        <begin position="96"/>
        <end position="117"/>
    </location>
</feature>